<proteinExistence type="predicted"/>
<protein>
    <submittedName>
        <fullName evidence="1">Uncharacterized protein</fullName>
    </submittedName>
</protein>
<accession>A0A840CGF7</accession>
<reference evidence="1 2" key="1">
    <citation type="submission" date="2020-08" db="EMBL/GenBank/DDBJ databases">
        <title>Genomic Encyclopedia of Type Strains, Phase IV (KMG-IV): sequencing the most valuable type-strain genomes for metagenomic binning, comparative biology and taxonomic classification.</title>
        <authorList>
            <person name="Goeker M."/>
        </authorList>
    </citation>
    <scope>NUCLEOTIDE SEQUENCE [LARGE SCALE GENOMIC DNA]</scope>
    <source>
        <strain evidence="1 2">DSM 104969</strain>
    </source>
</reference>
<name>A0A840CGF7_9BACT</name>
<comment type="caution">
    <text evidence="1">The sequence shown here is derived from an EMBL/GenBank/DDBJ whole genome shotgun (WGS) entry which is preliminary data.</text>
</comment>
<dbReference type="AlphaFoldDB" id="A0A840CGF7"/>
<evidence type="ECO:0000313" key="2">
    <source>
        <dbReference type="Proteomes" id="UP000555103"/>
    </source>
</evidence>
<keyword evidence="2" id="KW-1185">Reference proteome</keyword>
<dbReference type="EMBL" id="JACIEP010000001">
    <property type="protein sequence ID" value="MBB4034266.1"/>
    <property type="molecule type" value="Genomic_DNA"/>
</dbReference>
<gene>
    <name evidence="1" type="ORF">GGR21_000151</name>
</gene>
<evidence type="ECO:0000313" key="1">
    <source>
        <dbReference type="EMBL" id="MBB4034266.1"/>
    </source>
</evidence>
<sequence>MALQPEVYLNIKRGSQKEYINITMEGTELKNCTLVILLWQINKGVFYEISKKKEGFPFYNKALEEFYTKLTET</sequence>
<organism evidence="1 2">
    <name type="scientific">Dysgonomonas hofstadii</name>
    <dbReference type="NCBI Taxonomy" id="637886"/>
    <lineage>
        <taxon>Bacteria</taxon>
        <taxon>Pseudomonadati</taxon>
        <taxon>Bacteroidota</taxon>
        <taxon>Bacteroidia</taxon>
        <taxon>Bacteroidales</taxon>
        <taxon>Dysgonomonadaceae</taxon>
        <taxon>Dysgonomonas</taxon>
    </lineage>
</organism>
<dbReference type="Proteomes" id="UP000555103">
    <property type="component" value="Unassembled WGS sequence"/>
</dbReference>